<organism evidence="3 4">
    <name type="scientific">Luteipulveratus flavus</name>
    <dbReference type="NCBI Taxonomy" id="3031728"/>
    <lineage>
        <taxon>Bacteria</taxon>
        <taxon>Bacillati</taxon>
        <taxon>Actinomycetota</taxon>
        <taxon>Actinomycetes</taxon>
        <taxon>Micrococcales</taxon>
        <taxon>Dermacoccaceae</taxon>
        <taxon>Luteipulveratus</taxon>
    </lineage>
</organism>
<name>A0ABT6C6A6_9MICO</name>
<proteinExistence type="predicted"/>
<dbReference type="PRINTS" id="PR00412">
    <property type="entry name" value="EPOXHYDRLASE"/>
</dbReference>
<dbReference type="PRINTS" id="PR00111">
    <property type="entry name" value="ABHYDROLASE"/>
</dbReference>
<dbReference type="InterPro" id="IPR000073">
    <property type="entry name" value="AB_hydrolase_1"/>
</dbReference>
<protein>
    <submittedName>
        <fullName evidence="3">Alpha/beta hydrolase</fullName>
    </submittedName>
</protein>
<dbReference type="Gene3D" id="3.40.50.1820">
    <property type="entry name" value="alpha/beta hydrolase"/>
    <property type="match status" value="1"/>
</dbReference>
<dbReference type="InterPro" id="IPR050471">
    <property type="entry name" value="AB_hydrolase"/>
</dbReference>
<keyword evidence="4" id="KW-1185">Reference proteome</keyword>
<evidence type="ECO:0000259" key="2">
    <source>
        <dbReference type="Pfam" id="PF00561"/>
    </source>
</evidence>
<accession>A0ABT6C6A6</accession>
<keyword evidence="1" id="KW-0560">Oxidoreductase</keyword>
<keyword evidence="1" id="KW-0575">Peroxidase</keyword>
<gene>
    <name evidence="3" type="ORF">P4R38_09280</name>
</gene>
<dbReference type="InterPro" id="IPR000639">
    <property type="entry name" value="Epox_hydrolase-like"/>
</dbReference>
<dbReference type="SUPFAM" id="SSF53474">
    <property type="entry name" value="alpha/beta-Hydrolases"/>
    <property type="match status" value="1"/>
</dbReference>
<keyword evidence="3" id="KW-0378">Hydrolase</keyword>
<evidence type="ECO:0000313" key="4">
    <source>
        <dbReference type="Proteomes" id="UP001528912"/>
    </source>
</evidence>
<comment type="caution">
    <text evidence="3">The sequence shown here is derived from an EMBL/GenBank/DDBJ whole genome shotgun (WGS) entry which is preliminary data.</text>
</comment>
<feature type="domain" description="AB hydrolase-1" evidence="2">
    <location>
        <begin position="22"/>
        <end position="257"/>
    </location>
</feature>
<dbReference type="InterPro" id="IPR029058">
    <property type="entry name" value="AB_hydrolase_fold"/>
</dbReference>
<sequence>MTTTTTGSVTLHYQDTGGSGRPVVLIHGWPLSGEAWKDNIPVLRDGGYRVIAYDRRGFGQSDKPATGYGYDDLADDLANLMTELDLRDVTLVGFSMGGGEVVRYLARHGAERVHSVVLASAVTPYLMKGGDNPDGPLTKAEAAKMAASLTTSSDTFYDGFITDFFSAHGELVVSEDQRQEAIELCRQASKVAALQAMTAFGTTDFRDDLAAVTVPALVIHGDADATVPFKGSGRRTHESLPGSELVLVEGGPHGINVSHQGAFHSALLDFLQR</sequence>
<dbReference type="PANTHER" id="PTHR43433:SF4">
    <property type="entry name" value="NON-HEME CHLOROPEROXIDASE-RELATED"/>
    <property type="match status" value="1"/>
</dbReference>
<dbReference type="EMBL" id="JAROAV010000028">
    <property type="protein sequence ID" value="MDF8264434.1"/>
    <property type="molecule type" value="Genomic_DNA"/>
</dbReference>
<dbReference type="GO" id="GO:0016787">
    <property type="term" value="F:hydrolase activity"/>
    <property type="evidence" value="ECO:0007669"/>
    <property type="project" value="UniProtKB-KW"/>
</dbReference>
<dbReference type="RefSeq" id="WP_275237702.1">
    <property type="nucleotide sequence ID" value="NZ_JARFJC010000017.1"/>
</dbReference>
<dbReference type="Proteomes" id="UP001528912">
    <property type="component" value="Unassembled WGS sequence"/>
</dbReference>
<evidence type="ECO:0000256" key="1">
    <source>
        <dbReference type="ARBA" id="ARBA00022559"/>
    </source>
</evidence>
<dbReference type="PANTHER" id="PTHR43433">
    <property type="entry name" value="HYDROLASE, ALPHA/BETA FOLD FAMILY PROTEIN"/>
    <property type="match status" value="1"/>
</dbReference>
<dbReference type="Pfam" id="PF00561">
    <property type="entry name" value="Abhydrolase_1"/>
    <property type="match status" value="1"/>
</dbReference>
<reference evidence="3 4" key="1">
    <citation type="submission" date="2023-03" db="EMBL/GenBank/DDBJ databases">
        <title>YIM 133296 draft genome.</title>
        <authorList>
            <person name="Xiong L."/>
        </authorList>
    </citation>
    <scope>NUCLEOTIDE SEQUENCE [LARGE SCALE GENOMIC DNA]</scope>
    <source>
        <strain evidence="3 4">YIM 133296</strain>
    </source>
</reference>
<evidence type="ECO:0000313" key="3">
    <source>
        <dbReference type="EMBL" id="MDF8264434.1"/>
    </source>
</evidence>